<feature type="region of interest" description="Disordered" evidence="1">
    <location>
        <begin position="332"/>
        <end position="450"/>
    </location>
</feature>
<dbReference type="STRING" id="762982.HMPREF9442_00515"/>
<reference evidence="2 3" key="1">
    <citation type="submission" date="2011-02" db="EMBL/GenBank/DDBJ databases">
        <authorList>
            <person name="Weinstock G."/>
            <person name="Sodergren E."/>
            <person name="Clifton S."/>
            <person name="Fulton L."/>
            <person name="Fulton B."/>
            <person name="Courtney L."/>
            <person name="Fronick C."/>
            <person name="Harrison M."/>
            <person name="Strong C."/>
            <person name="Farmer C."/>
            <person name="Delahaunty K."/>
            <person name="Markovic C."/>
            <person name="Hall O."/>
            <person name="Minx P."/>
            <person name="Tomlinson C."/>
            <person name="Mitreva M."/>
            <person name="Hou S."/>
            <person name="Chen J."/>
            <person name="Wollam A."/>
            <person name="Pepin K.H."/>
            <person name="Johnson M."/>
            <person name="Bhonagiri V."/>
            <person name="Zhang X."/>
            <person name="Suruliraj S."/>
            <person name="Warren W."/>
            <person name="Chinwalla A."/>
            <person name="Mardis E.R."/>
            <person name="Wilson R.K."/>
        </authorList>
    </citation>
    <scope>NUCLEOTIDE SEQUENCE [LARGE SCALE GENOMIC DNA]</scope>
    <source>
        <strain evidence="2 3">YIT 11841</strain>
    </source>
</reference>
<protein>
    <submittedName>
        <fullName evidence="2">Conserved domain protein</fullName>
    </submittedName>
</protein>
<evidence type="ECO:0000313" key="3">
    <source>
        <dbReference type="Proteomes" id="UP000005546"/>
    </source>
</evidence>
<dbReference type="EMBL" id="AFBR01000015">
    <property type="protein sequence ID" value="EGG56876.1"/>
    <property type="molecule type" value="Genomic_DNA"/>
</dbReference>
<dbReference type="eggNOG" id="ENOG5031U5J">
    <property type="taxonomic scope" value="Bacteria"/>
</dbReference>
<feature type="compositionally biased region" description="Basic and acidic residues" evidence="1">
    <location>
        <begin position="430"/>
        <end position="450"/>
    </location>
</feature>
<dbReference type="Proteomes" id="UP000005546">
    <property type="component" value="Unassembled WGS sequence"/>
</dbReference>
<feature type="compositionally biased region" description="Basic residues" evidence="1">
    <location>
        <begin position="394"/>
        <end position="407"/>
    </location>
</feature>
<dbReference type="HOGENOM" id="CLU_599708_0_0_10"/>
<feature type="compositionally biased region" description="Polar residues" evidence="1">
    <location>
        <begin position="363"/>
        <end position="379"/>
    </location>
</feature>
<name>F3QQS2_9BACT</name>
<sequence>MQKLIIRTLLMWVCLTPAILYGQSLSGTKDVKHDTVPFLKRWSIMTNAVDWVVATPNLGVEFDLAGNEKTRFSILMNGKYNWNTHHSIQPRIVYNVAAGNVEFRKYWRTGGSIRGAMERYTKENRDTTISLPLWGFRRFRRNVLSGRTFTNPRNWRAYYVGLYVGYEKYTFSLGRKGKQGDSYNFGFTGGWSVPLYPFKDGRSVDLDLGLAVGAKMTAYDKFGYDEEYGCYTYQGSKGRHIVPFPVVQDVHLSFVFRFRSIGKKVQGGAERYDEWDTRQKEKFNERVRVRQRNWEIRDSMYKVRRKEAEAEKLSRDSLRRTLELNDSLKDVAKEKAKAEAGEKGKSRRKRKGKKTEGEEQVTAAPQATTGNGTSETPSGSAKADTPEDTGDKKKASRKEKRRKKKNKESKEEDPVETYFHIKGKLSDGYWADRGRLRHSIPEKTRKEGRV</sequence>
<dbReference type="AlphaFoldDB" id="F3QQS2"/>
<feature type="compositionally biased region" description="Basic and acidic residues" evidence="1">
    <location>
        <begin position="332"/>
        <end position="344"/>
    </location>
</feature>
<proteinExistence type="predicted"/>
<dbReference type="OrthoDB" id="1060107at2"/>
<gene>
    <name evidence="2" type="ORF">HMPREF9442_00515</name>
</gene>
<evidence type="ECO:0000313" key="2">
    <source>
        <dbReference type="EMBL" id="EGG56876.1"/>
    </source>
</evidence>
<accession>F3QQS2</accession>
<comment type="caution">
    <text evidence="2">The sequence shown here is derived from an EMBL/GenBank/DDBJ whole genome shotgun (WGS) entry which is preliminary data.</text>
</comment>
<organism evidence="2 3">
    <name type="scientific">Paraprevotella xylaniphila YIT 11841</name>
    <dbReference type="NCBI Taxonomy" id="762982"/>
    <lineage>
        <taxon>Bacteria</taxon>
        <taxon>Pseudomonadati</taxon>
        <taxon>Bacteroidota</taxon>
        <taxon>Bacteroidia</taxon>
        <taxon>Bacteroidales</taxon>
        <taxon>Prevotellaceae</taxon>
        <taxon>Paraprevotella</taxon>
    </lineage>
</organism>
<evidence type="ECO:0000256" key="1">
    <source>
        <dbReference type="SAM" id="MobiDB-lite"/>
    </source>
</evidence>
<keyword evidence="3" id="KW-1185">Reference proteome</keyword>